<dbReference type="EMBL" id="JAUUTY010000004">
    <property type="protein sequence ID" value="KAK1652931.1"/>
    <property type="molecule type" value="Genomic_DNA"/>
</dbReference>
<protein>
    <submittedName>
        <fullName evidence="2">Uncharacterized protein</fullName>
    </submittedName>
</protein>
<keyword evidence="1" id="KW-1133">Transmembrane helix</keyword>
<evidence type="ECO:0000313" key="3">
    <source>
        <dbReference type="Proteomes" id="UP001231189"/>
    </source>
</evidence>
<proteinExistence type="predicted"/>
<feature type="transmembrane region" description="Helical" evidence="1">
    <location>
        <begin position="74"/>
        <end position="93"/>
    </location>
</feature>
<accession>A0AAD8SK75</accession>
<name>A0AAD8SK75_LOLMU</name>
<organism evidence="2 3">
    <name type="scientific">Lolium multiflorum</name>
    <name type="common">Italian ryegrass</name>
    <name type="synonym">Lolium perenne subsp. multiflorum</name>
    <dbReference type="NCBI Taxonomy" id="4521"/>
    <lineage>
        <taxon>Eukaryota</taxon>
        <taxon>Viridiplantae</taxon>
        <taxon>Streptophyta</taxon>
        <taxon>Embryophyta</taxon>
        <taxon>Tracheophyta</taxon>
        <taxon>Spermatophyta</taxon>
        <taxon>Magnoliopsida</taxon>
        <taxon>Liliopsida</taxon>
        <taxon>Poales</taxon>
        <taxon>Poaceae</taxon>
        <taxon>BOP clade</taxon>
        <taxon>Pooideae</taxon>
        <taxon>Poodae</taxon>
        <taxon>Poeae</taxon>
        <taxon>Poeae Chloroplast Group 2 (Poeae type)</taxon>
        <taxon>Loliodinae</taxon>
        <taxon>Loliinae</taxon>
        <taxon>Lolium</taxon>
    </lineage>
</organism>
<keyword evidence="1" id="KW-0472">Membrane</keyword>
<keyword evidence="3" id="KW-1185">Reference proteome</keyword>
<dbReference type="AlphaFoldDB" id="A0AAD8SK75"/>
<sequence length="141" mass="15600">MTATSTDAVPFLKASWGFSPSFYILQVKTQDPRIGQWRHSSIVLFLNTPSWSHNMRISDGCVVKVTSFCDLRQGWLRSLPLLSFLSATLWIVGNMGRSPVVVGFRWPFYEGGVLSTACVFVGSLLVSSGSTVAVQLWSDYS</sequence>
<gene>
    <name evidence="2" type="ORF">QYE76_070736</name>
</gene>
<evidence type="ECO:0000256" key="1">
    <source>
        <dbReference type="SAM" id="Phobius"/>
    </source>
</evidence>
<reference evidence="2" key="1">
    <citation type="submission" date="2023-07" db="EMBL/GenBank/DDBJ databases">
        <title>A chromosome-level genome assembly of Lolium multiflorum.</title>
        <authorList>
            <person name="Chen Y."/>
            <person name="Copetti D."/>
            <person name="Kolliker R."/>
            <person name="Studer B."/>
        </authorList>
    </citation>
    <scope>NUCLEOTIDE SEQUENCE</scope>
    <source>
        <strain evidence="2">02402/16</strain>
        <tissue evidence="2">Leaf</tissue>
    </source>
</reference>
<feature type="transmembrane region" description="Helical" evidence="1">
    <location>
        <begin position="113"/>
        <end position="137"/>
    </location>
</feature>
<dbReference type="Proteomes" id="UP001231189">
    <property type="component" value="Unassembled WGS sequence"/>
</dbReference>
<keyword evidence="1" id="KW-0812">Transmembrane</keyword>
<evidence type="ECO:0000313" key="2">
    <source>
        <dbReference type="EMBL" id="KAK1652931.1"/>
    </source>
</evidence>
<comment type="caution">
    <text evidence="2">The sequence shown here is derived from an EMBL/GenBank/DDBJ whole genome shotgun (WGS) entry which is preliminary data.</text>
</comment>